<evidence type="ECO:0000313" key="1">
    <source>
        <dbReference type="EMBL" id="KIK19074.1"/>
    </source>
</evidence>
<keyword evidence="2" id="KW-1185">Reference proteome</keyword>
<dbReference type="Proteomes" id="UP000054018">
    <property type="component" value="Unassembled WGS sequence"/>
</dbReference>
<name>A0A0C9YYS0_9AGAM</name>
<sequence length="186" mass="20520">HAAQQSMSGESTPKLGGAVPAFETFVEEWKRLSNAVPHCAAYIKPGLVVADTYYKKMGKMKVYVVAMFVDPTICMTWVNEHWSSPNAMEANQVIKDLMTEYRASGTLAGTAQSVPADQVPHTFPKPKLASRYYRVAPVDTRHANNLGPQTVDQEFSAYVTASISPLGSDPLSFWQVSPHFLRQAID</sequence>
<dbReference type="OrthoDB" id="2790258at2759"/>
<protein>
    <submittedName>
        <fullName evidence="1">Uncharacterized protein</fullName>
    </submittedName>
</protein>
<reference evidence="2" key="2">
    <citation type="submission" date="2015-01" db="EMBL/GenBank/DDBJ databases">
        <title>Evolutionary Origins and Diversification of the Mycorrhizal Mutualists.</title>
        <authorList>
            <consortium name="DOE Joint Genome Institute"/>
            <consortium name="Mycorrhizal Genomics Consortium"/>
            <person name="Kohler A."/>
            <person name="Kuo A."/>
            <person name="Nagy L.G."/>
            <person name="Floudas D."/>
            <person name="Copeland A."/>
            <person name="Barry K.W."/>
            <person name="Cichocki N."/>
            <person name="Veneault-Fourrey C."/>
            <person name="LaButti K."/>
            <person name="Lindquist E.A."/>
            <person name="Lipzen A."/>
            <person name="Lundell T."/>
            <person name="Morin E."/>
            <person name="Murat C."/>
            <person name="Riley R."/>
            <person name="Ohm R."/>
            <person name="Sun H."/>
            <person name="Tunlid A."/>
            <person name="Henrissat B."/>
            <person name="Grigoriev I.V."/>
            <person name="Hibbett D.S."/>
            <person name="Martin F."/>
        </authorList>
    </citation>
    <scope>NUCLEOTIDE SEQUENCE [LARGE SCALE GENOMIC DNA]</scope>
    <source>
        <strain evidence="2">441</strain>
    </source>
</reference>
<accession>A0A0C9YYS0</accession>
<dbReference type="HOGENOM" id="CLU_009123_6_1_1"/>
<dbReference type="EMBL" id="KN833792">
    <property type="protein sequence ID" value="KIK19074.1"/>
    <property type="molecule type" value="Genomic_DNA"/>
</dbReference>
<feature type="non-terminal residue" evidence="1">
    <location>
        <position position="186"/>
    </location>
</feature>
<evidence type="ECO:0000313" key="2">
    <source>
        <dbReference type="Proteomes" id="UP000054018"/>
    </source>
</evidence>
<organism evidence="1 2">
    <name type="scientific">Pisolithus microcarpus 441</name>
    <dbReference type="NCBI Taxonomy" id="765257"/>
    <lineage>
        <taxon>Eukaryota</taxon>
        <taxon>Fungi</taxon>
        <taxon>Dikarya</taxon>
        <taxon>Basidiomycota</taxon>
        <taxon>Agaricomycotina</taxon>
        <taxon>Agaricomycetes</taxon>
        <taxon>Agaricomycetidae</taxon>
        <taxon>Boletales</taxon>
        <taxon>Sclerodermatineae</taxon>
        <taxon>Pisolithaceae</taxon>
        <taxon>Pisolithus</taxon>
    </lineage>
</organism>
<gene>
    <name evidence="1" type="ORF">PISMIDRAFT_108418</name>
</gene>
<reference evidence="1 2" key="1">
    <citation type="submission" date="2014-04" db="EMBL/GenBank/DDBJ databases">
        <authorList>
            <consortium name="DOE Joint Genome Institute"/>
            <person name="Kuo A."/>
            <person name="Kohler A."/>
            <person name="Costa M.D."/>
            <person name="Nagy L.G."/>
            <person name="Floudas D."/>
            <person name="Copeland A."/>
            <person name="Barry K.W."/>
            <person name="Cichocki N."/>
            <person name="Veneault-Fourrey C."/>
            <person name="LaButti K."/>
            <person name="Lindquist E.A."/>
            <person name="Lipzen A."/>
            <person name="Lundell T."/>
            <person name="Morin E."/>
            <person name="Murat C."/>
            <person name="Sun H."/>
            <person name="Tunlid A."/>
            <person name="Henrissat B."/>
            <person name="Grigoriev I.V."/>
            <person name="Hibbett D.S."/>
            <person name="Martin F."/>
            <person name="Nordberg H.P."/>
            <person name="Cantor M.N."/>
            <person name="Hua S.X."/>
        </authorList>
    </citation>
    <scope>NUCLEOTIDE SEQUENCE [LARGE SCALE GENOMIC DNA]</scope>
    <source>
        <strain evidence="1 2">441</strain>
    </source>
</reference>
<dbReference type="STRING" id="765257.A0A0C9YYS0"/>
<dbReference type="AlphaFoldDB" id="A0A0C9YYS0"/>
<proteinExistence type="predicted"/>